<sequence length="34" mass="3942">MSLFLIITCTLCFMIKNDDHSSFCNMNKDDVPML</sequence>
<accession>A0A9I9E515</accession>
<dbReference type="AlphaFoldDB" id="A0A9I9E515"/>
<name>A0A9I9E515_CUCME</name>
<evidence type="ECO:0000313" key="1">
    <source>
        <dbReference type="EnsemblPlants" id="MELO3C028858.2.1"/>
    </source>
</evidence>
<dbReference type="EnsemblPlants" id="MELO3C028858.2.1">
    <property type="protein sequence ID" value="MELO3C028858.2.1"/>
    <property type="gene ID" value="MELO3C028858.2"/>
</dbReference>
<dbReference type="Gramene" id="MELO3C028858.2.1">
    <property type="protein sequence ID" value="MELO3C028858.2.1"/>
    <property type="gene ID" value="MELO3C028858.2"/>
</dbReference>
<protein>
    <submittedName>
        <fullName evidence="1">Uncharacterized protein</fullName>
    </submittedName>
</protein>
<organism evidence="1">
    <name type="scientific">Cucumis melo</name>
    <name type="common">Muskmelon</name>
    <dbReference type="NCBI Taxonomy" id="3656"/>
    <lineage>
        <taxon>Eukaryota</taxon>
        <taxon>Viridiplantae</taxon>
        <taxon>Streptophyta</taxon>
        <taxon>Embryophyta</taxon>
        <taxon>Tracheophyta</taxon>
        <taxon>Spermatophyta</taxon>
        <taxon>Magnoliopsida</taxon>
        <taxon>eudicotyledons</taxon>
        <taxon>Gunneridae</taxon>
        <taxon>Pentapetalae</taxon>
        <taxon>rosids</taxon>
        <taxon>fabids</taxon>
        <taxon>Cucurbitales</taxon>
        <taxon>Cucurbitaceae</taxon>
        <taxon>Benincaseae</taxon>
        <taxon>Cucumis</taxon>
    </lineage>
</organism>
<reference evidence="1" key="1">
    <citation type="submission" date="2023-03" db="UniProtKB">
        <authorList>
            <consortium name="EnsemblPlants"/>
        </authorList>
    </citation>
    <scope>IDENTIFICATION</scope>
</reference>
<proteinExistence type="predicted"/>